<dbReference type="InterPro" id="IPR006630">
    <property type="entry name" value="La_HTH"/>
</dbReference>
<protein>
    <submittedName>
        <fullName evidence="4">Winged helix DNA-binding domain-containing protein</fullName>
    </submittedName>
</protein>
<dbReference type="SMART" id="SM00715">
    <property type="entry name" value="LA"/>
    <property type="match status" value="1"/>
</dbReference>
<gene>
    <name evidence="4" type="ORF">CANTADRAFT_31069</name>
</gene>
<dbReference type="GeneID" id="30982518"/>
<keyword evidence="5" id="KW-1185">Reference proteome</keyword>
<feature type="non-terminal residue" evidence="4">
    <location>
        <position position="118"/>
    </location>
</feature>
<dbReference type="Proteomes" id="UP000094285">
    <property type="component" value="Unassembled WGS sequence"/>
</dbReference>
<dbReference type="EMBL" id="KV453910">
    <property type="protein sequence ID" value="ODV80583.1"/>
    <property type="molecule type" value="Genomic_DNA"/>
</dbReference>
<dbReference type="CDD" id="cd07323">
    <property type="entry name" value="LAM"/>
    <property type="match status" value="1"/>
</dbReference>
<dbReference type="STRING" id="984487.A0A1E4SM44"/>
<evidence type="ECO:0000259" key="3">
    <source>
        <dbReference type="PROSITE" id="PS50961"/>
    </source>
</evidence>
<dbReference type="InterPro" id="IPR045180">
    <property type="entry name" value="La_dom_prot"/>
</dbReference>
<accession>A0A1E4SM44</accession>
<proteinExistence type="predicted"/>
<feature type="non-terminal residue" evidence="4">
    <location>
        <position position="1"/>
    </location>
</feature>
<name>A0A1E4SM44_9ASCO</name>
<dbReference type="OrthoDB" id="340227at2759"/>
<reference evidence="5" key="1">
    <citation type="submission" date="2016-05" db="EMBL/GenBank/DDBJ databases">
        <title>Comparative genomics of biotechnologically important yeasts.</title>
        <authorList>
            <consortium name="DOE Joint Genome Institute"/>
            <person name="Riley R."/>
            <person name="Haridas S."/>
            <person name="Wolfe K.H."/>
            <person name="Lopes M.R."/>
            <person name="Hittinger C.T."/>
            <person name="Goker M."/>
            <person name="Salamov A."/>
            <person name="Wisecaver J."/>
            <person name="Long T.M."/>
            <person name="Aerts A.L."/>
            <person name="Barry K."/>
            <person name="Choi C."/>
            <person name="Clum A."/>
            <person name="Coughlan A.Y."/>
            <person name="Deshpande S."/>
            <person name="Douglass A.P."/>
            <person name="Hanson S.J."/>
            <person name="Klenk H.-P."/>
            <person name="Labutti K."/>
            <person name="Lapidus A."/>
            <person name="Lindquist E."/>
            <person name="Lipzen A."/>
            <person name="Meier-Kolthoff J.P."/>
            <person name="Ohm R.A."/>
            <person name="Otillar R.P."/>
            <person name="Pangilinan J."/>
            <person name="Peng Y."/>
            <person name="Rokas A."/>
            <person name="Rosa C.A."/>
            <person name="Scheuner C."/>
            <person name="Sibirny A.A."/>
            <person name="Slot J.C."/>
            <person name="Stielow J.B."/>
            <person name="Sun H."/>
            <person name="Kurtzman C.P."/>
            <person name="Blackwell M."/>
            <person name="Grigoriev I.V."/>
            <person name="Jeffries T.W."/>
        </authorList>
    </citation>
    <scope>NUCLEOTIDE SEQUENCE [LARGE SCALE GENOMIC DNA]</scope>
    <source>
        <strain evidence="5">NRRL Y-17324</strain>
    </source>
</reference>
<keyword evidence="4" id="KW-0238">DNA-binding</keyword>
<dbReference type="RefSeq" id="XP_020065705.1">
    <property type="nucleotide sequence ID" value="XM_020208381.1"/>
</dbReference>
<feature type="domain" description="HTH La-type RNA-binding" evidence="3">
    <location>
        <begin position="6"/>
        <end position="106"/>
    </location>
</feature>
<evidence type="ECO:0000313" key="5">
    <source>
        <dbReference type="Proteomes" id="UP000094285"/>
    </source>
</evidence>
<dbReference type="Pfam" id="PF05383">
    <property type="entry name" value="La"/>
    <property type="match status" value="1"/>
</dbReference>
<dbReference type="GO" id="GO:0003677">
    <property type="term" value="F:DNA binding"/>
    <property type="evidence" value="ECO:0007669"/>
    <property type="project" value="UniProtKB-KW"/>
</dbReference>
<evidence type="ECO:0000313" key="4">
    <source>
        <dbReference type="EMBL" id="ODV80583.1"/>
    </source>
</evidence>
<dbReference type="SUPFAM" id="SSF46785">
    <property type="entry name" value="Winged helix' DNA-binding domain"/>
    <property type="match status" value="1"/>
</dbReference>
<dbReference type="Gene3D" id="1.10.10.10">
    <property type="entry name" value="Winged helix-like DNA-binding domain superfamily/Winged helix DNA-binding domain"/>
    <property type="match status" value="1"/>
</dbReference>
<dbReference type="GO" id="GO:0005737">
    <property type="term" value="C:cytoplasm"/>
    <property type="evidence" value="ECO:0007669"/>
    <property type="project" value="UniProtKB-ARBA"/>
</dbReference>
<dbReference type="PANTHER" id="PTHR22792">
    <property type="entry name" value="LUPUS LA PROTEIN-RELATED"/>
    <property type="match status" value="1"/>
</dbReference>
<evidence type="ECO:0000256" key="2">
    <source>
        <dbReference type="PROSITE-ProRule" id="PRU00332"/>
    </source>
</evidence>
<dbReference type="InterPro" id="IPR036390">
    <property type="entry name" value="WH_DNA-bd_sf"/>
</dbReference>
<evidence type="ECO:0000256" key="1">
    <source>
        <dbReference type="ARBA" id="ARBA00022884"/>
    </source>
</evidence>
<dbReference type="GO" id="GO:0003723">
    <property type="term" value="F:RNA binding"/>
    <property type="evidence" value="ECO:0007669"/>
    <property type="project" value="UniProtKB-UniRule"/>
</dbReference>
<organism evidence="4 5">
    <name type="scientific">Suhomyces tanzawaensis NRRL Y-17324</name>
    <dbReference type="NCBI Taxonomy" id="984487"/>
    <lineage>
        <taxon>Eukaryota</taxon>
        <taxon>Fungi</taxon>
        <taxon>Dikarya</taxon>
        <taxon>Ascomycota</taxon>
        <taxon>Saccharomycotina</taxon>
        <taxon>Pichiomycetes</taxon>
        <taxon>Debaryomycetaceae</taxon>
        <taxon>Suhomyces</taxon>
    </lineage>
</organism>
<dbReference type="PROSITE" id="PS50961">
    <property type="entry name" value="HTH_LA"/>
    <property type="match status" value="1"/>
</dbReference>
<keyword evidence="1 2" id="KW-0694">RNA-binding</keyword>
<dbReference type="InterPro" id="IPR036388">
    <property type="entry name" value="WH-like_DNA-bd_sf"/>
</dbReference>
<dbReference type="AlphaFoldDB" id="A0A1E4SM44"/>
<dbReference type="PANTHER" id="PTHR22792:SF132">
    <property type="entry name" value="LA-RELATED PROTEIN 1"/>
    <property type="match status" value="1"/>
</dbReference>
<sequence length="118" mass="13740">QIPPPISPKQDPQQALTQQIDYYFSLENLIRDIYLRKNMDTEGWVSLSLILNFKRVKIIINGIQNSLESDQEVSSIILETVKNCQNLEINYLNEKDAESATIDDVNLRVKDNFEQWLL</sequence>